<sequence>MALPQLYRKRIAALVTATVLGFAGTVTAAVTADAVGRGTDASAPVVVEQPAGGVVQVVDEAPGR</sequence>
<dbReference type="RefSeq" id="WP_344022267.1">
    <property type="nucleotide sequence ID" value="NZ_BAAABX010000019.1"/>
</dbReference>
<accession>A0ABN0YKZ3</accession>
<organism evidence="2 3">
    <name type="scientific">Streptomyces luteireticuli</name>
    <dbReference type="NCBI Taxonomy" id="173858"/>
    <lineage>
        <taxon>Bacteria</taxon>
        <taxon>Bacillati</taxon>
        <taxon>Actinomycetota</taxon>
        <taxon>Actinomycetes</taxon>
        <taxon>Kitasatosporales</taxon>
        <taxon>Streptomycetaceae</taxon>
        <taxon>Streptomyces</taxon>
    </lineage>
</organism>
<gene>
    <name evidence="2" type="ORF">GCM10010357_20340</name>
</gene>
<reference evidence="2 3" key="1">
    <citation type="journal article" date="2019" name="Int. J. Syst. Evol. Microbiol.">
        <title>The Global Catalogue of Microorganisms (GCM) 10K type strain sequencing project: providing services to taxonomists for standard genome sequencing and annotation.</title>
        <authorList>
            <consortium name="The Broad Institute Genomics Platform"/>
            <consortium name="The Broad Institute Genome Sequencing Center for Infectious Disease"/>
            <person name="Wu L."/>
            <person name="Ma J."/>
        </authorList>
    </citation>
    <scope>NUCLEOTIDE SEQUENCE [LARGE SCALE GENOMIC DNA]</scope>
    <source>
        <strain evidence="2 3">JCM 4788</strain>
    </source>
</reference>
<evidence type="ECO:0000313" key="2">
    <source>
        <dbReference type="EMBL" id="GAA0399165.1"/>
    </source>
</evidence>
<comment type="caution">
    <text evidence="2">The sequence shown here is derived from an EMBL/GenBank/DDBJ whole genome shotgun (WGS) entry which is preliminary data.</text>
</comment>
<proteinExistence type="predicted"/>
<evidence type="ECO:0000313" key="3">
    <source>
        <dbReference type="Proteomes" id="UP001500879"/>
    </source>
</evidence>
<name>A0ABN0YKZ3_9ACTN</name>
<feature type="chain" id="PRO_5045390108" evidence="1">
    <location>
        <begin position="29"/>
        <end position="64"/>
    </location>
</feature>
<protein>
    <submittedName>
        <fullName evidence="2">Uncharacterized protein</fullName>
    </submittedName>
</protein>
<dbReference type="Proteomes" id="UP001500879">
    <property type="component" value="Unassembled WGS sequence"/>
</dbReference>
<keyword evidence="1" id="KW-0732">Signal</keyword>
<keyword evidence="3" id="KW-1185">Reference proteome</keyword>
<feature type="signal peptide" evidence="1">
    <location>
        <begin position="1"/>
        <end position="28"/>
    </location>
</feature>
<dbReference type="EMBL" id="BAAABX010000019">
    <property type="protein sequence ID" value="GAA0399165.1"/>
    <property type="molecule type" value="Genomic_DNA"/>
</dbReference>
<evidence type="ECO:0000256" key="1">
    <source>
        <dbReference type="SAM" id="SignalP"/>
    </source>
</evidence>